<dbReference type="AlphaFoldDB" id="L8GQF0"/>
<feature type="compositionally biased region" description="Low complexity" evidence="3">
    <location>
        <begin position="17"/>
        <end position="68"/>
    </location>
</feature>
<evidence type="ECO:0000256" key="1">
    <source>
        <dbReference type="ARBA" id="ARBA00023117"/>
    </source>
</evidence>
<organism evidence="5 6">
    <name type="scientific">Acanthamoeba castellanii (strain ATCC 30010 / Neff)</name>
    <dbReference type="NCBI Taxonomy" id="1257118"/>
    <lineage>
        <taxon>Eukaryota</taxon>
        <taxon>Amoebozoa</taxon>
        <taxon>Discosea</taxon>
        <taxon>Longamoebia</taxon>
        <taxon>Centramoebida</taxon>
        <taxon>Acanthamoebidae</taxon>
        <taxon>Acanthamoeba</taxon>
    </lineage>
</organism>
<proteinExistence type="predicted"/>
<feature type="region of interest" description="Disordered" evidence="3">
    <location>
        <begin position="681"/>
        <end position="773"/>
    </location>
</feature>
<evidence type="ECO:0000259" key="4">
    <source>
        <dbReference type="PROSITE" id="PS50014"/>
    </source>
</evidence>
<feature type="compositionally biased region" description="Acidic residues" evidence="3">
    <location>
        <begin position="705"/>
        <end position="714"/>
    </location>
</feature>
<dbReference type="VEuPathDB" id="AmoebaDB:ACA1_215690"/>
<dbReference type="Gene3D" id="1.20.920.10">
    <property type="entry name" value="Bromodomain-like"/>
    <property type="match status" value="1"/>
</dbReference>
<dbReference type="GO" id="GO:0000124">
    <property type="term" value="C:SAGA complex"/>
    <property type="evidence" value="ECO:0007669"/>
    <property type="project" value="InterPro"/>
</dbReference>
<dbReference type="Proteomes" id="UP000011083">
    <property type="component" value="Unassembled WGS sequence"/>
</dbReference>
<gene>
    <name evidence="5" type="ORF">ACA1_215690</name>
</gene>
<feature type="region of interest" description="Disordered" evidence="3">
    <location>
        <begin position="1"/>
        <end position="88"/>
    </location>
</feature>
<dbReference type="InterPro" id="IPR037782">
    <property type="entry name" value="Spt7"/>
</dbReference>
<feature type="domain" description="Bromo" evidence="4">
    <location>
        <begin position="131"/>
        <end position="201"/>
    </location>
</feature>
<dbReference type="OrthoDB" id="21449at2759"/>
<dbReference type="EMBL" id="KB008036">
    <property type="protein sequence ID" value="ELR15097.1"/>
    <property type="molecule type" value="Genomic_DNA"/>
</dbReference>
<dbReference type="PROSITE" id="PS50014">
    <property type="entry name" value="BROMODOMAIN_2"/>
    <property type="match status" value="1"/>
</dbReference>
<evidence type="ECO:0000313" key="6">
    <source>
        <dbReference type="Proteomes" id="UP000011083"/>
    </source>
</evidence>
<dbReference type="STRING" id="1257118.L8GQF0"/>
<dbReference type="RefSeq" id="XP_004337110.1">
    <property type="nucleotide sequence ID" value="XM_004337062.1"/>
</dbReference>
<dbReference type="KEGG" id="acan:ACA1_215690"/>
<sequence length="773" mass="79819">MEWTTLLPSLRPPPSPLTTSTTTTTSATTSSTSASNAPSQPSEGAAAGEPTAPPSATAAAAESAADAAAAREEEQEEEDLASNSAATAAAAAASTTAAAPDATSVPISPASESQAWEDLYRGLDDVLRSLKRADEDNVFVNRVNKRDAPNYYEVIARPMYLNLMTKKLKKGDYYSKAEFQGDIDLIVGNCRQYNTDPESIYRLKADQLEAHAAELLAAVPDIDLSHIRREGRRPPSLKGPGRPRKQKSDEDTPTSAAATPVLGTPVVSKVRAPSVSLSAGGPNDASDASLDASSSSSTSSSSTLSSSSSSAMASLRARLRPDPYVALGLDVDHLLFRAPVPGSLALPPPAVAGDAGAGTSPAVAPASASASAVSTPPVAKQLEPPLAATASQAGASADVASGEASGEQLASAAADLGLAADRWATLTRPYRQLHLAYRSEQQSLPFSERDAVVRSSARMGSFVRLSSADADAAAAAAAAAPVAPSGGVGGDSGGLFLPEFSHAFDAVPAVPFAVRSTAAEKAHMPAPGRTGTQALAVAPTAVAGNIRTLRRIRHMRAALRAKEEPGAGAVPGMPDDAPPGVEAPPADLAQGLGMLIYHAGFEGASTRAMEVLADVTTAYLLKLGHLLHLHEDAAVRPPSHRCLAAMGRETLRDLVRYSDGLKRYTARLGLIDRRLHERLTRQAAGGGGAKVEGADEAGGGKLEDVELTEADMEDVTGGASGGTTRRRKRENDNGDIAGHNNNEDEDEQDQAAQPVEEAARDMVGDSLAPFIFT</sequence>
<evidence type="ECO:0000313" key="5">
    <source>
        <dbReference type="EMBL" id="ELR15097.1"/>
    </source>
</evidence>
<dbReference type="PANTHER" id="PTHR47343">
    <property type="entry name" value="TRANSCRIPTIONAL ACTIVATOR SPT7"/>
    <property type="match status" value="1"/>
</dbReference>
<dbReference type="InterPro" id="IPR001487">
    <property type="entry name" value="Bromodomain"/>
</dbReference>
<accession>L8GQF0</accession>
<dbReference type="GO" id="GO:0046695">
    <property type="term" value="C:SLIK (SAGA-like) complex"/>
    <property type="evidence" value="ECO:0007669"/>
    <property type="project" value="InterPro"/>
</dbReference>
<evidence type="ECO:0000256" key="2">
    <source>
        <dbReference type="PROSITE-ProRule" id="PRU00035"/>
    </source>
</evidence>
<feature type="region of interest" description="Disordered" evidence="3">
    <location>
        <begin position="226"/>
        <end position="308"/>
    </location>
</feature>
<dbReference type="GeneID" id="14915691"/>
<keyword evidence="1 2" id="KW-0103">Bromodomain</keyword>
<dbReference type="PRINTS" id="PR00503">
    <property type="entry name" value="BROMODOMAIN"/>
</dbReference>
<dbReference type="GO" id="GO:0006357">
    <property type="term" value="P:regulation of transcription by RNA polymerase II"/>
    <property type="evidence" value="ECO:0007669"/>
    <property type="project" value="TreeGrafter"/>
</dbReference>
<reference evidence="5 6" key="1">
    <citation type="journal article" date="2013" name="Genome Biol.">
        <title>Genome of Acanthamoeba castellanii highlights extensive lateral gene transfer and early evolution of tyrosine kinase signaling.</title>
        <authorList>
            <person name="Clarke M."/>
            <person name="Lohan A.J."/>
            <person name="Liu B."/>
            <person name="Lagkouvardos I."/>
            <person name="Roy S."/>
            <person name="Zafar N."/>
            <person name="Bertelli C."/>
            <person name="Schilde C."/>
            <person name="Kianianmomeni A."/>
            <person name="Burglin T.R."/>
            <person name="Frech C."/>
            <person name="Turcotte B."/>
            <person name="Kopec K.O."/>
            <person name="Synnott J.M."/>
            <person name="Choo C."/>
            <person name="Paponov I."/>
            <person name="Finkler A."/>
            <person name="Soon Heng Tan C."/>
            <person name="Hutchins A.P."/>
            <person name="Weinmeier T."/>
            <person name="Rattei T."/>
            <person name="Chu J.S."/>
            <person name="Gimenez G."/>
            <person name="Irimia M."/>
            <person name="Rigden D.J."/>
            <person name="Fitzpatrick D.A."/>
            <person name="Lorenzo-Morales J."/>
            <person name="Bateman A."/>
            <person name="Chiu C.H."/>
            <person name="Tang P."/>
            <person name="Hegemann P."/>
            <person name="Fromm H."/>
            <person name="Raoult D."/>
            <person name="Greub G."/>
            <person name="Miranda-Saavedra D."/>
            <person name="Chen N."/>
            <person name="Nash P."/>
            <person name="Ginger M.L."/>
            <person name="Horn M."/>
            <person name="Schaap P."/>
            <person name="Caler L."/>
            <person name="Loftus B."/>
        </authorList>
    </citation>
    <scope>NUCLEOTIDE SEQUENCE [LARGE SCALE GENOMIC DNA]</scope>
    <source>
        <strain evidence="5 6">Neff</strain>
    </source>
</reference>
<evidence type="ECO:0000256" key="3">
    <source>
        <dbReference type="SAM" id="MobiDB-lite"/>
    </source>
</evidence>
<dbReference type="Pfam" id="PF00439">
    <property type="entry name" value="Bromodomain"/>
    <property type="match status" value="1"/>
</dbReference>
<dbReference type="GO" id="GO:0005198">
    <property type="term" value="F:structural molecule activity"/>
    <property type="evidence" value="ECO:0007669"/>
    <property type="project" value="TreeGrafter"/>
</dbReference>
<feature type="compositionally biased region" description="Gly residues" evidence="3">
    <location>
        <begin position="684"/>
        <end position="700"/>
    </location>
</feature>
<dbReference type="PANTHER" id="PTHR47343:SF1">
    <property type="entry name" value="TRANSCRIPTIONAL ACTIVATOR SPT7"/>
    <property type="match status" value="1"/>
</dbReference>
<feature type="compositionally biased region" description="Low complexity" evidence="3">
    <location>
        <begin position="284"/>
        <end position="308"/>
    </location>
</feature>
<dbReference type="SMART" id="SM00297">
    <property type="entry name" value="BROMO"/>
    <property type="match status" value="1"/>
</dbReference>
<name>L8GQF0_ACACF</name>
<dbReference type="SUPFAM" id="SSF47370">
    <property type="entry name" value="Bromodomain"/>
    <property type="match status" value="1"/>
</dbReference>
<dbReference type="InterPro" id="IPR036427">
    <property type="entry name" value="Bromodomain-like_sf"/>
</dbReference>
<keyword evidence="6" id="KW-1185">Reference proteome</keyword>
<protein>
    <submittedName>
        <fullName evidence="5">Bromodomain domain containing protein</fullName>
    </submittedName>
</protein>